<dbReference type="RefSeq" id="WP_378288646.1">
    <property type="nucleotide sequence ID" value="NZ_JBHULE010000002.1"/>
</dbReference>
<name>A0ABW5L8E4_9FLAO</name>
<sequence>MRISNFKTQLGDIYVNLHSTKGGEITNSESGYIFKSDSFKIEIIEFTEIKNWLKEVSEIEIQSSIGWIFRITKLNENSETLNFDCSLVRTSTEITSEPDTGENLQAIWIKDKKNVVSIGTEDGEMMKYRAEKNDWMPNRFQSELGIIKTGFFNQKYKEKSFTKQLPFGFETKIPKLKKGEKLYFHYLVAANELKKSIDYPNEDDISTNFAVDYPKWTLIEKLNIKE</sequence>
<keyword evidence="2" id="KW-1185">Reference proteome</keyword>
<dbReference type="Proteomes" id="UP001597319">
    <property type="component" value="Unassembled WGS sequence"/>
</dbReference>
<protein>
    <submittedName>
        <fullName evidence="1">Uncharacterized protein</fullName>
    </submittedName>
</protein>
<dbReference type="EMBL" id="JBHULE010000002">
    <property type="protein sequence ID" value="MFD2561168.1"/>
    <property type="molecule type" value="Genomic_DNA"/>
</dbReference>
<organism evidence="1 2">
    <name type="scientific">Aquimarina rubra</name>
    <dbReference type="NCBI Taxonomy" id="1920033"/>
    <lineage>
        <taxon>Bacteria</taxon>
        <taxon>Pseudomonadati</taxon>
        <taxon>Bacteroidota</taxon>
        <taxon>Flavobacteriia</taxon>
        <taxon>Flavobacteriales</taxon>
        <taxon>Flavobacteriaceae</taxon>
        <taxon>Aquimarina</taxon>
    </lineage>
</organism>
<accession>A0ABW5L8E4</accession>
<proteinExistence type="predicted"/>
<comment type="caution">
    <text evidence="1">The sequence shown here is derived from an EMBL/GenBank/DDBJ whole genome shotgun (WGS) entry which is preliminary data.</text>
</comment>
<evidence type="ECO:0000313" key="2">
    <source>
        <dbReference type="Proteomes" id="UP001597319"/>
    </source>
</evidence>
<reference evidence="2" key="1">
    <citation type="journal article" date="2019" name="Int. J. Syst. Evol. Microbiol.">
        <title>The Global Catalogue of Microorganisms (GCM) 10K type strain sequencing project: providing services to taxonomists for standard genome sequencing and annotation.</title>
        <authorList>
            <consortium name="The Broad Institute Genomics Platform"/>
            <consortium name="The Broad Institute Genome Sequencing Center for Infectious Disease"/>
            <person name="Wu L."/>
            <person name="Ma J."/>
        </authorList>
    </citation>
    <scope>NUCLEOTIDE SEQUENCE [LARGE SCALE GENOMIC DNA]</scope>
    <source>
        <strain evidence="2">KCTC 52274</strain>
    </source>
</reference>
<evidence type="ECO:0000313" key="1">
    <source>
        <dbReference type="EMBL" id="MFD2561168.1"/>
    </source>
</evidence>
<gene>
    <name evidence="1" type="ORF">ACFSR1_00720</name>
</gene>